<evidence type="ECO:0000313" key="3">
    <source>
        <dbReference type="EMBL" id="CUA91808.1"/>
    </source>
</evidence>
<accession>A0A0K6HLY7</accession>
<reference evidence="4" key="1">
    <citation type="submission" date="2015-08" db="EMBL/GenBank/DDBJ databases">
        <authorList>
            <person name="Varghese N."/>
        </authorList>
    </citation>
    <scope>NUCLEOTIDE SEQUENCE [LARGE SCALE GENOMIC DNA]</scope>
    <source>
        <strain evidence="4">DSM 23407</strain>
    </source>
</reference>
<dbReference type="OrthoDB" id="9808689at2"/>
<evidence type="ECO:0000259" key="2">
    <source>
        <dbReference type="Pfam" id="PF03886"/>
    </source>
</evidence>
<dbReference type="Gene3D" id="3.40.50.10610">
    <property type="entry name" value="ABC-type transport auxiliary lipoprotein component"/>
    <property type="match status" value="1"/>
</dbReference>
<organism evidence="3 4">
    <name type="scientific">Pannonibacter indicus</name>
    <dbReference type="NCBI Taxonomy" id="466044"/>
    <lineage>
        <taxon>Bacteria</taxon>
        <taxon>Pseudomonadati</taxon>
        <taxon>Pseudomonadota</taxon>
        <taxon>Alphaproteobacteria</taxon>
        <taxon>Hyphomicrobiales</taxon>
        <taxon>Stappiaceae</taxon>
        <taxon>Pannonibacter</taxon>
    </lineage>
</organism>
<feature type="chain" id="PRO_5005504573" evidence="1">
    <location>
        <begin position="31"/>
        <end position="204"/>
    </location>
</feature>
<dbReference type="Proteomes" id="UP000183900">
    <property type="component" value="Unassembled WGS sequence"/>
</dbReference>
<sequence length="204" mass="21447">MTDAVTLINRRRTLTILALGTLAVGLSACASTAPNALYGIEAPAAATAEGARKPVQVLVAVPKALQALDSSNIAVVQQGPVYTYFPQAAWADQLGNVVQTGIVRTLENTRRLRGVGMPGDGLLIDYQLQTEIRSFELNIAGNARGVVEIAARLVNDRNGRTVDSTVFRAEVASGGQSADQAVRAMNTAAGQVFTELAAWVISKV</sequence>
<dbReference type="EMBL" id="CYHE01000001">
    <property type="protein sequence ID" value="CUA91808.1"/>
    <property type="molecule type" value="Genomic_DNA"/>
</dbReference>
<dbReference type="SUPFAM" id="SSF159594">
    <property type="entry name" value="XCC0632-like"/>
    <property type="match status" value="1"/>
</dbReference>
<dbReference type="AlphaFoldDB" id="A0A0K6HLY7"/>
<gene>
    <name evidence="3" type="ORF">Ga0061067_101103</name>
</gene>
<dbReference type="Pfam" id="PF03886">
    <property type="entry name" value="ABC_trans_aux"/>
    <property type="match status" value="1"/>
</dbReference>
<evidence type="ECO:0000313" key="4">
    <source>
        <dbReference type="Proteomes" id="UP000183900"/>
    </source>
</evidence>
<proteinExistence type="predicted"/>
<dbReference type="PROSITE" id="PS51318">
    <property type="entry name" value="TAT"/>
    <property type="match status" value="1"/>
</dbReference>
<feature type="signal peptide" evidence="1">
    <location>
        <begin position="1"/>
        <end position="30"/>
    </location>
</feature>
<feature type="domain" description="ABC-type transport auxiliary lipoprotein component" evidence="2">
    <location>
        <begin position="38"/>
        <end position="197"/>
    </location>
</feature>
<dbReference type="InterPro" id="IPR005586">
    <property type="entry name" value="ABC_trans_aux"/>
</dbReference>
<keyword evidence="1" id="KW-0732">Signal</keyword>
<name>A0A0K6HLY7_9HYPH</name>
<dbReference type="InterPro" id="IPR006311">
    <property type="entry name" value="TAT_signal"/>
</dbReference>
<dbReference type="RefSeq" id="WP_055453891.1">
    <property type="nucleotide sequence ID" value="NZ_CYHE01000001.1"/>
</dbReference>
<evidence type="ECO:0000256" key="1">
    <source>
        <dbReference type="SAM" id="SignalP"/>
    </source>
</evidence>
<protein>
    <submittedName>
        <fullName evidence="3">ABC-type uncharacterized transport system, auxiliary component</fullName>
    </submittedName>
</protein>
<keyword evidence="4" id="KW-1185">Reference proteome</keyword>